<evidence type="ECO:0000256" key="1">
    <source>
        <dbReference type="SAM" id="Coils"/>
    </source>
</evidence>
<protein>
    <recommendedName>
        <fullName evidence="6">DUF4175 domain-containing protein</fullName>
    </recommendedName>
</protein>
<keyword evidence="3" id="KW-0472">Membrane</keyword>
<feature type="compositionally biased region" description="Basic and acidic residues" evidence="2">
    <location>
        <begin position="412"/>
        <end position="422"/>
    </location>
</feature>
<feature type="compositionally biased region" description="Basic and acidic residues" evidence="2">
    <location>
        <begin position="381"/>
        <end position="400"/>
    </location>
</feature>
<name>A0ABM7RA27_9BACT</name>
<dbReference type="EMBL" id="AP024702">
    <property type="protein sequence ID" value="BCX46432.1"/>
    <property type="molecule type" value="Genomic_DNA"/>
</dbReference>
<reference evidence="4 5" key="1">
    <citation type="submission" date="2021-06" db="EMBL/GenBank/DDBJ databases">
        <title>Complete genome of Haloferula helveola possessing various polysaccharide degrading enzymes.</title>
        <authorList>
            <person name="Takami H."/>
            <person name="Huang C."/>
            <person name="Hamasaki K."/>
        </authorList>
    </citation>
    <scope>NUCLEOTIDE SEQUENCE [LARGE SCALE GENOMIC DNA]</scope>
    <source>
        <strain evidence="4 5">CN-1</strain>
    </source>
</reference>
<keyword evidence="3" id="KW-0812">Transmembrane</keyword>
<gene>
    <name evidence="4" type="ORF">HAHE_03400</name>
</gene>
<keyword evidence="5" id="KW-1185">Reference proteome</keyword>
<organism evidence="4 5">
    <name type="scientific">Haloferula helveola</name>
    <dbReference type="NCBI Taxonomy" id="490095"/>
    <lineage>
        <taxon>Bacteria</taxon>
        <taxon>Pseudomonadati</taxon>
        <taxon>Verrucomicrobiota</taxon>
        <taxon>Verrucomicrobiia</taxon>
        <taxon>Verrucomicrobiales</taxon>
        <taxon>Verrucomicrobiaceae</taxon>
        <taxon>Haloferula</taxon>
    </lineage>
</organism>
<feature type="coiled-coil region" evidence="1">
    <location>
        <begin position="220"/>
        <end position="254"/>
    </location>
</feature>
<evidence type="ECO:0008006" key="6">
    <source>
        <dbReference type="Google" id="ProtNLM"/>
    </source>
</evidence>
<accession>A0ABM7RA27</accession>
<proteinExistence type="predicted"/>
<feature type="region of interest" description="Disordered" evidence="2">
    <location>
        <begin position="320"/>
        <end position="458"/>
    </location>
</feature>
<keyword evidence="3" id="KW-1133">Transmembrane helix</keyword>
<evidence type="ECO:0000313" key="5">
    <source>
        <dbReference type="Proteomes" id="UP001374893"/>
    </source>
</evidence>
<feature type="compositionally biased region" description="Basic and acidic residues" evidence="2">
    <location>
        <begin position="439"/>
        <end position="458"/>
    </location>
</feature>
<sequence>MLHGMSEKTPSKDLQAAWSRAADKVARQVNLGWWTQTLAAPLVILGLAGACALLLVRRQLPDLPVWQLSLWTTGTLLIVAAAAWLFARRRFEHREASMVRIEAAMQMRNSLSAARAGVAPWPALPNHIDPGLSWNWQRVVIPPVAALAFLSAGLLIPLSAVGEDPGATPDEPMAWEKIEADLDRLGEDDVIDEAYLEETKKKLEELRSKDEEEWFSHSSLEATDSLKQQHESELERLSRDLERADRALGSLQKNAGAMQQGQKDQLMNQFDQALQGLQNGALKPNPDLLDQLRQLDPNDLGQLNQEQIEQLRENLQKAGGACKECQGGGGGQGEEWLDELMDGEGQGGGEGQQPGPDGEDGPGGKGGVDRGPGHAGGVLGKEGDPLKTGDLEALEAKDLSRSLPGDLLQLQDGEHEVSKDPTKPQTGGSVESTGSGGDRVWRESLDPDEQKALKRFFE</sequence>
<evidence type="ECO:0000256" key="2">
    <source>
        <dbReference type="SAM" id="MobiDB-lite"/>
    </source>
</evidence>
<feature type="transmembrane region" description="Helical" evidence="3">
    <location>
        <begin position="33"/>
        <end position="56"/>
    </location>
</feature>
<evidence type="ECO:0000256" key="3">
    <source>
        <dbReference type="SAM" id="Phobius"/>
    </source>
</evidence>
<evidence type="ECO:0000313" key="4">
    <source>
        <dbReference type="EMBL" id="BCX46432.1"/>
    </source>
</evidence>
<feature type="transmembrane region" description="Helical" evidence="3">
    <location>
        <begin position="68"/>
        <end position="87"/>
    </location>
</feature>
<keyword evidence="1" id="KW-0175">Coiled coil</keyword>
<dbReference type="Proteomes" id="UP001374893">
    <property type="component" value="Chromosome"/>
</dbReference>